<evidence type="ECO:0000313" key="2">
    <source>
        <dbReference type="EMBL" id="MDN4493478.1"/>
    </source>
</evidence>
<sequence>MSYPYLLLICLLIMLSIALVMYYLGTKISYNYILYNASVTTGFGVIFFLFKMIFTVDTSAPIEQILDIVITMLLLTVWLATLMETFTVEVMENGREIKGNLITLAKKLKDVEIKKIPSNIARLFKVILVNTKTYLTKQKLTLKIQKWIDGYSKNREVNKRV</sequence>
<organism evidence="2 3">
    <name type="scientific">Ureibacillus aquaedulcis</name>
    <dbReference type="NCBI Taxonomy" id="3058421"/>
    <lineage>
        <taxon>Bacteria</taxon>
        <taxon>Bacillati</taxon>
        <taxon>Bacillota</taxon>
        <taxon>Bacilli</taxon>
        <taxon>Bacillales</taxon>
        <taxon>Caryophanaceae</taxon>
        <taxon>Ureibacillus</taxon>
    </lineage>
</organism>
<accession>A0ABT8GPY9</accession>
<feature type="transmembrane region" description="Helical" evidence="1">
    <location>
        <begin position="32"/>
        <end position="53"/>
    </location>
</feature>
<keyword evidence="1" id="KW-0472">Membrane</keyword>
<keyword evidence="1" id="KW-1133">Transmembrane helix</keyword>
<dbReference type="Proteomes" id="UP001172743">
    <property type="component" value="Unassembled WGS sequence"/>
</dbReference>
<feature type="transmembrane region" description="Helical" evidence="1">
    <location>
        <begin position="6"/>
        <end position="25"/>
    </location>
</feature>
<proteinExistence type="predicted"/>
<reference evidence="2" key="1">
    <citation type="submission" date="2023-07" db="EMBL/GenBank/DDBJ databases">
        <title>Ureibacillus sp. isolated from freshwater well.</title>
        <authorList>
            <person name="Kirdat K."/>
            <person name="Bhatt A."/>
            <person name="Teware R."/>
            <person name="Bhavsar Y."/>
            <person name="Yadav A."/>
        </authorList>
    </citation>
    <scope>NUCLEOTIDE SEQUENCE</scope>
    <source>
        <strain evidence="2">BA0131</strain>
    </source>
</reference>
<dbReference type="RefSeq" id="WP_301137792.1">
    <property type="nucleotide sequence ID" value="NZ_JAUHTQ010000004.1"/>
</dbReference>
<gene>
    <name evidence="2" type="ORF">QYB95_08020</name>
</gene>
<evidence type="ECO:0000313" key="3">
    <source>
        <dbReference type="Proteomes" id="UP001172743"/>
    </source>
</evidence>
<protein>
    <submittedName>
        <fullName evidence="2">Uncharacterized protein</fullName>
    </submittedName>
</protein>
<evidence type="ECO:0000256" key="1">
    <source>
        <dbReference type="SAM" id="Phobius"/>
    </source>
</evidence>
<feature type="transmembrane region" description="Helical" evidence="1">
    <location>
        <begin position="65"/>
        <end position="88"/>
    </location>
</feature>
<keyword evidence="1" id="KW-0812">Transmembrane</keyword>
<name>A0ABT8GPY9_9BACL</name>
<dbReference type="EMBL" id="JAUHTQ010000004">
    <property type="protein sequence ID" value="MDN4493478.1"/>
    <property type="molecule type" value="Genomic_DNA"/>
</dbReference>
<comment type="caution">
    <text evidence="2">The sequence shown here is derived from an EMBL/GenBank/DDBJ whole genome shotgun (WGS) entry which is preliminary data.</text>
</comment>
<keyword evidence="3" id="KW-1185">Reference proteome</keyword>